<dbReference type="PANTHER" id="PTHR43707:SF1">
    <property type="entry name" value="HISTIDINE--TRNA LIGASE, MITOCHONDRIAL-RELATED"/>
    <property type="match status" value="1"/>
</dbReference>
<evidence type="ECO:0000256" key="6">
    <source>
        <dbReference type="ARBA" id="ARBA00022917"/>
    </source>
</evidence>
<feature type="region of interest" description="Disordered" evidence="10">
    <location>
        <begin position="1"/>
        <end position="87"/>
    </location>
</feature>
<comment type="similarity">
    <text evidence="1">Belongs to the class-II aminoacyl-tRNA synthetase family.</text>
</comment>
<dbReference type="GO" id="GO:0006427">
    <property type="term" value="P:histidyl-tRNA aminoacylation"/>
    <property type="evidence" value="ECO:0007669"/>
    <property type="project" value="TreeGrafter"/>
</dbReference>
<feature type="region of interest" description="Disordered" evidence="10">
    <location>
        <begin position="847"/>
        <end position="867"/>
    </location>
</feature>
<feature type="compositionally biased region" description="Basic and acidic residues" evidence="10">
    <location>
        <begin position="1"/>
        <end position="12"/>
    </location>
</feature>
<dbReference type="GO" id="GO:0005524">
    <property type="term" value="F:ATP binding"/>
    <property type="evidence" value="ECO:0007669"/>
    <property type="project" value="UniProtKB-KW"/>
</dbReference>
<keyword evidence="6" id="KW-0648">Protein biosynthesis</keyword>
<evidence type="ECO:0000256" key="3">
    <source>
        <dbReference type="ARBA" id="ARBA00022598"/>
    </source>
</evidence>
<evidence type="ECO:0000256" key="5">
    <source>
        <dbReference type="ARBA" id="ARBA00022840"/>
    </source>
</evidence>
<dbReference type="GO" id="GO:0004821">
    <property type="term" value="F:histidine-tRNA ligase activity"/>
    <property type="evidence" value="ECO:0007669"/>
    <property type="project" value="UniProtKB-EC"/>
</dbReference>
<dbReference type="GO" id="GO:0005737">
    <property type="term" value="C:cytoplasm"/>
    <property type="evidence" value="ECO:0007669"/>
    <property type="project" value="InterPro"/>
</dbReference>
<dbReference type="FunFam" id="3.30.930.10:FF:000054">
    <property type="entry name" value="Histidine--tRNA ligase chloroplastic/mitochondrial"/>
    <property type="match status" value="1"/>
</dbReference>
<reference evidence="12" key="1">
    <citation type="submission" date="2021-02" db="EMBL/GenBank/DDBJ databases">
        <authorList>
            <person name="Dougan E. K."/>
            <person name="Rhodes N."/>
            <person name="Thang M."/>
            <person name="Chan C."/>
        </authorList>
    </citation>
    <scope>NUCLEOTIDE SEQUENCE</scope>
</reference>
<dbReference type="Gene3D" id="3.40.50.800">
    <property type="entry name" value="Anticodon-binding domain"/>
    <property type="match status" value="1"/>
</dbReference>
<dbReference type="InterPro" id="IPR018247">
    <property type="entry name" value="EF_Hand_1_Ca_BS"/>
</dbReference>
<dbReference type="EC" id="6.1.1.21" evidence="2"/>
<keyword evidence="3" id="KW-0436">Ligase</keyword>
<comment type="catalytic activity">
    <reaction evidence="9">
        <text>tRNA(His) + L-histidine + ATP = L-histidyl-tRNA(His) + AMP + diphosphate + H(+)</text>
        <dbReference type="Rhea" id="RHEA:17313"/>
        <dbReference type="Rhea" id="RHEA-COMP:9665"/>
        <dbReference type="Rhea" id="RHEA-COMP:9689"/>
        <dbReference type="ChEBI" id="CHEBI:15378"/>
        <dbReference type="ChEBI" id="CHEBI:30616"/>
        <dbReference type="ChEBI" id="CHEBI:33019"/>
        <dbReference type="ChEBI" id="CHEBI:57595"/>
        <dbReference type="ChEBI" id="CHEBI:78442"/>
        <dbReference type="ChEBI" id="CHEBI:78527"/>
        <dbReference type="ChEBI" id="CHEBI:456215"/>
        <dbReference type="EC" id="6.1.1.21"/>
    </reaction>
</comment>
<dbReference type="InterPro" id="IPR045864">
    <property type="entry name" value="aa-tRNA-synth_II/BPL/LPL"/>
</dbReference>
<evidence type="ECO:0000256" key="1">
    <source>
        <dbReference type="ARBA" id="ARBA00008226"/>
    </source>
</evidence>
<dbReference type="PROSITE" id="PS00018">
    <property type="entry name" value="EF_HAND_1"/>
    <property type="match status" value="1"/>
</dbReference>
<keyword evidence="5" id="KW-0067">ATP-binding</keyword>
<dbReference type="InterPro" id="IPR041715">
    <property type="entry name" value="HisRS-like_core"/>
</dbReference>
<keyword evidence="13" id="KW-1185">Reference proteome</keyword>
<evidence type="ECO:0000256" key="4">
    <source>
        <dbReference type="ARBA" id="ARBA00022741"/>
    </source>
</evidence>
<evidence type="ECO:0000256" key="9">
    <source>
        <dbReference type="ARBA" id="ARBA00047639"/>
    </source>
</evidence>
<evidence type="ECO:0000256" key="8">
    <source>
        <dbReference type="ARBA" id="ARBA00030619"/>
    </source>
</evidence>
<comment type="caution">
    <text evidence="12">The sequence shown here is derived from an EMBL/GenBank/DDBJ whole genome shotgun (WGS) entry which is preliminary data.</text>
</comment>
<organism evidence="12 13">
    <name type="scientific">Symbiodinium necroappetens</name>
    <dbReference type="NCBI Taxonomy" id="1628268"/>
    <lineage>
        <taxon>Eukaryota</taxon>
        <taxon>Sar</taxon>
        <taxon>Alveolata</taxon>
        <taxon>Dinophyceae</taxon>
        <taxon>Suessiales</taxon>
        <taxon>Symbiodiniaceae</taxon>
        <taxon>Symbiodinium</taxon>
    </lineage>
</organism>
<sequence>MESFETRDHRASESPTPSDRAFNVKGRHMRRGGVGSGLSRTAALRPVEPLGMSEKEKGKGDKKKDDKKKDDKKAAAKGPAISLDPPSGTRDFFPADMRFRNWLFGAFKEIARRYGFQEYDAPVLENEELYKRKAGEEITEQMYNFIDKDGAAVTLRPEMTPSLSRMVLSLMRAETGEMSALLPLKWSSIPQCWRFETCQRGRKREHYQWNMDIVGITSIHAEVELLSAITSFFEHVGITSKEVGIKVNSRKVLGAVLKNSGVPDERFTETCVVIDKQDKIGAEAVVKELTEKIGLDQAVAQRIVNATAAKTLDEFASLAGVGESPEVVELRQLFTLAEEEGFGDWLIFDASVVRGLAYYTGVVFEGFDRAGVLRAICGGGRYDRLLTLYGSPKEVPCAGFGFGDCVIYELLKEKKVLPELPHKVDFVVAAFNQDMMGKVLEEYSQALKCTTFTDCEQVCFVHAPRLAQAAQRLPHNAPSRLLPGDAVETAGAAKPAATKDLPDILPKTAPSMVRSLLKGLEPAWRCEAELAPEPLAASAQRGAVLVAAEAWATELGELLQSAPDWTVRQHGEWAVGSSLERLTAFLRWLTGIVSRTCTELIDATPSTTALEEHSVALRSVARLVSRMSGYMQGALGSMDPVRPISARLGAAAEGLQQAAEELREKASHLLHDMDPPKDDASASRQHRFQQEAPPRSNLMRQSRPRSILGILAGHPDWQLPDEAQRVQTLRQHLEERRDGGTGQEERKVLIDRQMEGRRPGTTVLAFGAARERAENRAAQDFALLVGIRCATLRMPIDIMDFEALQPLSLSPKDTDNDGVVSAEEFRAARVQELRLWVAKTTEPTRWSLSRRKPLPRESSPGGRCPSPNLRRVVHPVLKAAQLELKVGAACEYDTSEMQQKTTTVFNALQVARLLRKVYAEASKKVAKAFNYADRAGAERIAFVAPDEWSKGLVRIKDLRNFKATDPDDLKQKDVPIDDLGKVDSYFGGQVISCCSEMPYRDVTFHADAVVSPSYGFGV</sequence>
<dbReference type="InterPro" id="IPR036621">
    <property type="entry name" value="Anticodon-bd_dom_sf"/>
</dbReference>
<dbReference type="Pfam" id="PF13393">
    <property type="entry name" value="tRNA-synt_His"/>
    <property type="match status" value="1"/>
</dbReference>
<dbReference type="InterPro" id="IPR004516">
    <property type="entry name" value="HisRS/HisZ"/>
</dbReference>
<feature type="compositionally biased region" description="Basic and acidic residues" evidence="10">
    <location>
        <begin position="671"/>
        <end position="681"/>
    </location>
</feature>
<name>A0A812PUC1_9DINO</name>
<dbReference type="Proteomes" id="UP000601435">
    <property type="component" value="Unassembled WGS sequence"/>
</dbReference>
<feature type="domain" description="Aminoacyl-transfer RNA synthetases class-II family profile" evidence="11">
    <location>
        <begin position="88"/>
        <end position="966"/>
    </location>
</feature>
<protein>
    <recommendedName>
        <fullName evidence="2">histidine--tRNA ligase</fullName>
        <ecNumber evidence="2">6.1.1.21</ecNumber>
    </recommendedName>
    <alternativeName>
        <fullName evidence="8">Histidyl-tRNA synthetase</fullName>
    </alternativeName>
</protein>
<proteinExistence type="inferred from homology"/>
<evidence type="ECO:0000313" key="12">
    <source>
        <dbReference type="EMBL" id="CAE7370003.1"/>
    </source>
</evidence>
<evidence type="ECO:0000256" key="7">
    <source>
        <dbReference type="ARBA" id="ARBA00023146"/>
    </source>
</evidence>
<evidence type="ECO:0000313" key="13">
    <source>
        <dbReference type="Proteomes" id="UP000601435"/>
    </source>
</evidence>
<gene>
    <name evidence="12" type="ORF">SNEC2469_LOCUS9934</name>
</gene>
<feature type="compositionally biased region" description="Basic and acidic residues" evidence="10">
    <location>
        <begin position="53"/>
        <end position="74"/>
    </location>
</feature>
<evidence type="ECO:0000259" key="11">
    <source>
        <dbReference type="PROSITE" id="PS50862"/>
    </source>
</evidence>
<dbReference type="AlphaFoldDB" id="A0A812PUC1"/>
<feature type="region of interest" description="Disordered" evidence="10">
    <location>
        <begin position="671"/>
        <end position="702"/>
    </location>
</feature>
<dbReference type="EMBL" id="CAJNJA010015876">
    <property type="protein sequence ID" value="CAE7370003.1"/>
    <property type="molecule type" value="Genomic_DNA"/>
</dbReference>
<evidence type="ECO:0000256" key="10">
    <source>
        <dbReference type="SAM" id="MobiDB-lite"/>
    </source>
</evidence>
<dbReference type="SUPFAM" id="SSF52954">
    <property type="entry name" value="Class II aaRS ABD-related"/>
    <property type="match status" value="1"/>
</dbReference>
<dbReference type="OrthoDB" id="1906957at2759"/>
<dbReference type="PANTHER" id="PTHR43707">
    <property type="entry name" value="HISTIDYL-TRNA SYNTHETASE"/>
    <property type="match status" value="1"/>
</dbReference>
<evidence type="ECO:0000256" key="2">
    <source>
        <dbReference type="ARBA" id="ARBA00012815"/>
    </source>
</evidence>
<dbReference type="SUPFAM" id="SSF55681">
    <property type="entry name" value="Class II aaRS and biotin synthetases"/>
    <property type="match status" value="1"/>
</dbReference>
<dbReference type="PROSITE" id="PS50862">
    <property type="entry name" value="AA_TRNA_LIGASE_II"/>
    <property type="match status" value="1"/>
</dbReference>
<dbReference type="Gene3D" id="3.30.930.10">
    <property type="entry name" value="Bira Bifunctional Protein, Domain 2"/>
    <property type="match status" value="1"/>
</dbReference>
<dbReference type="CDD" id="cd00773">
    <property type="entry name" value="HisRS-like_core"/>
    <property type="match status" value="1"/>
</dbReference>
<accession>A0A812PUC1</accession>
<keyword evidence="4" id="KW-0547">Nucleotide-binding</keyword>
<dbReference type="InterPro" id="IPR006195">
    <property type="entry name" value="aa-tRNA-synth_II"/>
</dbReference>
<keyword evidence="7" id="KW-0030">Aminoacyl-tRNA synthetase</keyword>